<feature type="domain" description="CoA carboxyltransferase C-terminal" evidence="11">
    <location>
        <begin position="39"/>
        <end position="293"/>
    </location>
</feature>
<evidence type="ECO:0000256" key="1">
    <source>
        <dbReference type="ARBA" id="ARBA00004956"/>
    </source>
</evidence>
<dbReference type="PRINTS" id="PR01069">
    <property type="entry name" value="ACCCTRFRASEA"/>
</dbReference>
<keyword evidence="7 10" id="KW-0443">Lipid metabolism</keyword>
<keyword evidence="6 10" id="KW-0067">ATP-binding</keyword>
<dbReference type="Proteomes" id="UP000321638">
    <property type="component" value="Unassembled WGS sequence"/>
</dbReference>
<dbReference type="AlphaFoldDB" id="A0A5C8PPP6"/>
<comment type="subunit">
    <text evidence="10">Acetyl-CoA carboxylase is a heterohexamer composed of biotin carboxyl carrier protein (AccB), biotin carboxylase (AccC) and two subunits each of ACCase subunit alpha (AccA) and ACCase subunit beta (AccD).</text>
</comment>
<dbReference type="Gene3D" id="3.90.226.10">
    <property type="entry name" value="2-enoyl-CoA Hydratase, Chain A, domain 1"/>
    <property type="match status" value="1"/>
</dbReference>
<dbReference type="RefSeq" id="WP_147846823.1">
    <property type="nucleotide sequence ID" value="NZ_VDUZ01000009.1"/>
</dbReference>
<evidence type="ECO:0000313" key="13">
    <source>
        <dbReference type="Proteomes" id="UP000321638"/>
    </source>
</evidence>
<evidence type="ECO:0000313" key="12">
    <source>
        <dbReference type="EMBL" id="TXL77123.1"/>
    </source>
</evidence>
<keyword evidence="4 10" id="KW-0547">Nucleotide-binding</keyword>
<evidence type="ECO:0000256" key="10">
    <source>
        <dbReference type="HAMAP-Rule" id="MF_00823"/>
    </source>
</evidence>
<dbReference type="OrthoDB" id="9808023at2"/>
<dbReference type="PANTHER" id="PTHR42853:SF3">
    <property type="entry name" value="ACETYL-COENZYME A CARBOXYLASE CARBOXYL TRANSFERASE SUBUNIT ALPHA, CHLOROPLASTIC"/>
    <property type="match status" value="1"/>
</dbReference>
<gene>
    <name evidence="10" type="primary">accA</name>
    <name evidence="12" type="ORF">FHP25_10155</name>
</gene>
<accession>A0A5C8PPP6</accession>
<evidence type="ECO:0000256" key="6">
    <source>
        <dbReference type="ARBA" id="ARBA00022840"/>
    </source>
</evidence>
<evidence type="ECO:0000256" key="9">
    <source>
        <dbReference type="ARBA" id="ARBA00049152"/>
    </source>
</evidence>
<name>A0A5C8PPP6_9HYPH</name>
<evidence type="ECO:0000256" key="5">
    <source>
        <dbReference type="ARBA" id="ARBA00022832"/>
    </source>
</evidence>
<dbReference type="HAMAP" id="MF_00823">
    <property type="entry name" value="AcetylCoA_CT_alpha"/>
    <property type="match status" value="1"/>
</dbReference>
<sequence length="318" mass="34236">MPTTFLDFEKPIADLEGAIMELRHRGNGEGVDIAEEVSRLQAKVERQLKATYAKLTPWQRVQVARHPERPHAVKYIETLITEFTPLAGDRAYAEDAAIVGGLGRFRGRPCVVIGQEKGDDTESRIKHNFGMVKPEGYRKAQRLMKLADRFALPVITFVDTAGAYPGVDAEARGQAEAIARSIEVCLELGVPLVSLVIGEGGSGGAVALAAANRVLMMEHAVYSVITPEGCASILWRSAENVQDAAEAMRLTSDDLKKLGVCDVVVGEPLGGAHRDPDAAVKAAADAIETELASLDGMDAAALRQHRRDKFLAMGQKGL</sequence>
<evidence type="ECO:0000256" key="2">
    <source>
        <dbReference type="ARBA" id="ARBA00022516"/>
    </source>
</evidence>
<keyword evidence="13" id="KW-1185">Reference proteome</keyword>
<dbReference type="PROSITE" id="PS50989">
    <property type="entry name" value="COA_CT_CTER"/>
    <property type="match status" value="1"/>
</dbReference>
<dbReference type="EC" id="2.1.3.15" evidence="10"/>
<proteinExistence type="inferred from homology"/>
<dbReference type="GO" id="GO:0016743">
    <property type="term" value="F:carboxyl- or carbamoyltransferase activity"/>
    <property type="evidence" value="ECO:0007669"/>
    <property type="project" value="UniProtKB-UniRule"/>
</dbReference>
<keyword evidence="10" id="KW-0963">Cytoplasm</keyword>
<dbReference type="NCBIfam" id="NF041504">
    <property type="entry name" value="AccA_sub"/>
    <property type="match status" value="1"/>
</dbReference>
<comment type="similarity">
    <text evidence="10">Belongs to the AccA family.</text>
</comment>
<keyword evidence="5 10" id="KW-0276">Fatty acid metabolism</keyword>
<reference evidence="12 13" key="1">
    <citation type="submission" date="2019-06" db="EMBL/GenBank/DDBJ databases">
        <title>New taxonomy in bacterial strain CC-CFT640, isolated from vineyard.</title>
        <authorList>
            <person name="Lin S.-Y."/>
            <person name="Tsai C.-F."/>
            <person name="Young C.-C."/>
        </authorList>
    </citation>
    <scope>NUCLEOTIDE SEQUENCE [LARGE SCALE GENOMIC DNA]</scope>
    <source>
        <strain evidence="12 13">CC-CFT640</strain>
    </source>
</reference>
<evidence type="ECO:0000256" key="8">
    <source>
        <dbReference type="ARBA" id="ARBA00023160"/>
    </source>
</evidence>
<dbReference type="PANTHER" id="PTHR42853">
    <property type="entry name" value="ACETYL-COENZYME A CARBOXYLASE CARBOXYL TRANSFERASE SUBUNIT ALPHA"/>
    <property type="match status" value="1"/>
</dbReference>
<evidence type="ECO:0000259" key="11">
    <source>
        <dbReference type="PROSITE" id="PS50989"/>
    </source>
</evidence>
<dbReference type="GO" id="GO:0006633">
    <property type="term" value="P:fatty acid biosynthetic process"/>
    <property type="evidence" value="ECO:0007669"/>
    <property type="project" value="UniProtKB-KW"/>
</dbReference>
<dbReference type="SUPFAM" id="SSF52096">
    <property type="entry name" value="ClpP/crotonase"/>
    <property type="match status" value="1"/>
</dbReference>
<keyword evidence="12" id="KW-0436">Ligase</keyword>
<comment type="subcellular location">
    <subcellularLocation>
        <location evidence="10">Cytoplasm</location>
    </subcellularLocation>
</comment>
<dbReference type="InterPro" id="IPR001095">
    <property type="entry name" value="Acetyl_CoA_COase_a_su"/>
</dbReference>
<evidence type="ECO:0000256" key="4">
    <source>
        <dbReference type="ARBA" id="ARBA00022741"/>
    </source>
</evidence>
<keyword evidence="3 10" id="KW-0808">Transferase</keyword>
<keyword evidence="8 10" id="KW-0275">Fatty acid biosynthesis</keyword>
<comment type="catalytic activity">
    <reaction evidence="9 10">
        <text>N(6)-carboxybiotinyl-L-lysyl-[protein] + acetyl-CoA = N(6)-biotinyl-L-lysyl-[protein] + malonyl-CoA</text>
        <dbReference type="Rhea" id="RHEA:54728"/>
        <dbReference type="Rhea" id="RHEA-COMP:10505"/>
        <dbReference type="Rhea" id="RHEA-COMP:10506"/>
        <dbReference type="ChEBI" id="CHEBI:57288"/>
        <dbReference type="ChEBI" id="CHEBI:57384"/>
        <dbReference type="ChEBI" id="CHEBI:83144"/>
        <dbReference type="ChEBI" id="CHEBI:83145"/>
        <dbReference type="EC" id="2.1.3.15"/>
    </reaction>
</comment>
<dbReference type="UniPathway" id="UPA00655">
    <property type="reaction ID" value="UER00711"/>
</dbReference>
<keyword evidence="2 10" id="KW-0444">Lipid biosynthesis</keyword>
<evidence type="ECO:0000256" key="3">
    <source>
        <dbReference type="ARBA" id="ARBA00022679"/>
    </source>
</evidence>
<dbReference type="GO" id="GO:2001295">
    <property type="term" value="P:malonyl-CoA biosynthetic process"/>
    <property type="evidence" value="ECO:0007669"/>
    <property type="project" value="UniProtKB-UniRule"/>
</dbReference>
<dbReference type="NCBIfam" id="TIGR00513">
    <property type="entry name" value="accA"/>
    <property type="match status" value="1"/>
</dbReference>
<dbReference type="InterPro" id="IPR029045">
    <property type="entry name" value="ClpP/crotonase-like_dom_sf"/>
</dbReference>
<organism evidence="12 13">
    <name type="scientific">Vineibacter terrae</name>
    <dbReference type="NCBI Taxonomy" id="2586908"/>
    <lineage>
        <taxon>Bacteria</taxon>
        <taxon>Pseudomonadati</taxon>
        <taxon>Pseudomonadota</taxon>
        <taxon>Alphaproteobacteria</taxon>
        <taxon>Hyphomicrobiales</taxon>
        <taxon>Vineibacter</taxon>
    </lineage>
</organism>
<dbReference type="GO" id="GO:0005524">
    <property type="term" value="F:ATP binding"/>
    <property type="evidence" value="ECO:0007669"/>
    <property type="project" value="UniProtKB-KW"/>
</dbReference>
<dbReference type="InterPro" id="IPR011763">
    <property type="entry name" value="COA_CT_C"/>
</dbReference>
<dbReference type="GO" id="GO:0003989">
    <property type="term" value="F:acetyl-CoA carboxylase activity"/>
    <property type="evidence" value="ECO:0007669"/>
    <property type="project" value="InterPro"/>
</dbReference>
<comment type="pathway">
    <text evidence="1 10">Lipid metabolism; malonyl-CoA biosynthesis; malonyl-CoA from acetyl-CoA: step 1/1.</text>
</comment>
<evidence type="ECO:0000256" key="7">
    <source>
        <dbReference type="ARBA" id="ARBA00023098"/>
    </source>
</evidence>
<protein>
    <recommendedName>
        <fullName evidence="10">Acetyl-coenzyme A carboxylase carboxyl transferase subunit alpha</fullName>
        <shortName evidence="10">ACCase subunit alpha</shortName>
        <shortName evidence="10">Acetyl-CoA carboxylase carboxyltransferase subunit alpha</shortName>
        <ecNumber evidence="10">2.1.3.15</ecNumber>
    </recommendedName>
</protein>
<dbReference type="Pfam" id="PF03255">
    <property type="entry name" value="ACCA"/>
    <property type="match status" value="1"/>
</dbReference>
<dbReference type="GO" id="GO:0009317">
    <property type="term" value="C:acetyl-CoA carboxylase complex"/>
    <property type="evidence" value="ECO:0007669"/>
    <property type="project" value="InterPro"/>
</dbReference>
<comment type="function">
    <text evidence="10">Component of the acetyl coenzyme A carboxylase (ACC) complex. First, biotin carboxylase catalyzes the carboxylation of biotin on its carrier protein (BCCP) and then the CO(2) group is transferred by the carboxyltransferase to acetyl-CoA to form malonyl-CoA.</text>
</comment>
<dbReference type="EMBL" id="VDUZ01000009">
    <property type="protein sequence ID" value="TXL77123.1"/>
    <property type="molecule type" value="Genomic_DNA"/>
</dbReference>
<comment type="caution">
    <text evidence="12">The sequence shown here is derived from an EMBL/GenBank/DDBJ whole genome shotgun (WGS) entry which is preliminary data.</text>
</comment>
<dbReference type="NCBIfam" id="NF004344">
    <property type="entry name" value="PRK05724.1"/>
    <property type="match status" value="1"/>
</dbReference>